<feature type="transmembrane region" description="Helical" evidence="1">
    <location>
        <begin position="39"/>
        <end position="57"/>
    </location>
</feature>
<dbReference type="RefSeq" id="WP_203270841.1">
    <property type="nucleotide sequence ID" value="NZ_JAFBID010000007.1"/>
</dbReference>
<keyword evidence="1" id="KW-1133">Transmembrane helix</keyword>
<keyword evidence="1" id="KW-0472">Membrane</keyword>
<evidence type="ECO:0000256" key="1">
    <source>
        <dbReference type="SAM" id="Phobius"/>
    </source>
</evidence>
<reference evidence="2 3" key="1">
    <citation type="submission" date="2024-09" db="EMBL/GenBank/DDBJ databases">
        <title>Nodulacao em especies de Leguminosae Basais da Amazonia e Caracterizacao dos Rizobios e Bacterias Associadas aos Nodulos.</title>
        <authorList>
            <person name="Jambeiro I.C.A."/>
            <person name="Lopes I.S."/>
            <person name="Aguiar E.R.G.R."/>
            <person name="Santos A.F.J."/>
            <person name="Dos Santos J.M.F."/>
            <person name="Gross E."/>
        </authorList>
    </citation>
    <scope>NUCLEOTIDE SEQUENCE [LARGE SCALE GENOMIC DNA]</scope>
    <source>
        <strain evidence="2 3">BRUESC1165</strain>
    </source>
</reference>
<evidence type="ECO:0000313" key="2">
    <source>
        <dbReference type="EMBL" id="MFC1459789.1"/>
    </source>
</evidence>
<name>A0ABV6YEU3_9HYPH</name>
<accession>A0ABV6YEU3</accession>
<dbReference type="EMBL" id="JBHOMY010000119">
    <property type="protein sequence ID" value="MFC1459789.1"/>
    <property type="molecule type" value="Genomic_DNA"/>
</dbReference>
<dbReference type="Proteomes" id="UP001593940">
    <property type="component" value="Unassembled WGS sequence"/>
</dbReference>
<gene>
    <name evidence="2" type="ORF">ACETIH_24420</name>
</gene>
<keyword evidence="3" id="KW-1185">Reference proteome</keyword>
<comment type="caution">
    <text evidence="2">The sequence shown here is derived from an EMBL/GenBank/DDBJ whole genome shotgun (WGS) entry which is preliminary data.</text>
</comment>
<evidence type="ECO:0000313" key="3">
    <source>
        <dbReference type="Proteomes" id="UP001593940"/>
    </source>
</evidence>
<protein>
    <recommendedName>
        <fullName evidence="4">Transmembrane protein (PGPGW)</fullName>
    </recommendedName>
</protein>
<keyword evidence="1" id="KW-0812">Transmembrane</keyword>
<evidence type="ECO:0008006" key="4">
    <source>
        <dbReference type="Google" id="ProtNLM"/>
    </source>
</evidence>
<organism evidence="2 3">
    <name type="scientific">Microvirga arabica</name>
    <dbReference type="NCBI Taxonomy" id="1128671"/>
    <lineage>
        <taxon>Bacteria</taxon>
        <taxon>Pseudomonadati</taxon>
        <taxon>Pseudomonadota</taxon>
        <taxon>Alphaproteobacteria</taxon>
        <taxon>Hyphomicrobiales</taxon>
        <taxon>Methylobacteriaceae</taxon>
        <taxon>Microvirga</taxon>
    </lineage>
</organism>
<proteinExistence type="predicted"/>
<sequence>MRAISGRAVLRQAFKNLEHEVPGKVARVLRNLRHPAAKWIRLPVGMLFVLGGIFSILPFFGLWMLPLGLLLMAYDFPFLRKPVGRFTIWGIRKWVLLRQRFFPERPHR</sequence>